<sequence length="439" mass="49195">MNKTVSEQVTKGERYSYAGYFFGQNIFYTLISQFLMLYYTDALGITTVAVGTLFFIARIWDAINDPIMGVLVDKAKLKGGKFKPWVNIGIFSMPISTALIFIQIDGSLSVKIFYAYITYILWDMLYTMSDVPIYALSTVMTKDVHERVKIISTGRVLAFLGTLIASVATIPVVQRMGWTRGVILLCFIGMLTMLPVKYKTHERVKDYSVSSPSIISLFQFLFSNKYLLIFNAALIICSVTNTLMPSLNYFVKYNLGKESLIPIVTLAAMLPSLLVPIFLPALVKRFGKKSILLTSVVLFIIASILSFYVGYENFVLVLILTGIRGIGYSVPIILTGMFTVDCVEYGAYKSGHRLEGITFSAQTFTAKLTSAISGATSSFLLAYYGYKANEMQSEKALNGIFKMFTLFPVAGYILMFIIIFFFYQLKESDVEKMMSKTVK</sequence>
<dbReference type="PANTHER" id="PTHR11328:SF36">
    <property type="entry name" value="MELIBIOSE PERMEASE"/>
    <property type="match status" value="1"/>
</dbReference>
<feature type="transmembrane region" description="Helical" evidence="7">
    <location>
        <begin position="226"/>
        <end position="247"/>
    </location>
</feature>
<dbReference type="GO" id="GO:0005886">
    <property type="term" value="C:plasma membrane"/>
    <property type="evidence" value="ECO:0007669"/>
    <property type="project" value="UniProtKB-SubCell"/>
</dbReference>
<feature type="transmembrane region" description="Helical" evidence="7">
    <location>
        <begin position="291"/>
        <end position="309"/>
    </location>
</feature>
<dbReference type="Gene3D" id="1.20.1250.20">
    <property type="entry name" value="MFS general substrate transporter like domains"/>
    <property type="match status" value="2"/>
</dbReference>
<dbReference type="Proteomes" id="UP000464314">
    <property type="component" value="Chromosome"/>
</dbReference>
<dbReference type="InterPro" id="IPR020846">
    <property type="entry name" value="MFS_dom"/>
</dbReference>
<organism evidence="9 10">
    <name type="scientific">Anaerocolumna sedimenticola</name>
    <dbReference type="NCBI Taxonomy" id="2696063"/>
    <lineage>
        <taxon>Bacteria</taxon>
        <taxon>Bacillati</taxon>
        <taxon>Bacillota</taxon>
        <taxon>Clostridia</taxon>
        <taxon>Lachnospirales</taxon>
        <taxon>Lachnospiraceae</taxon>
        <taxon>Anaerocolumna</taxon>
    </lineage>
</organism>
<evidence type="ECO:0000256" key="6">
    <source>
        <dbReference type="ARBA" id="ARBA00023136"/>
    </source>
</evidence>
<evidence type="ECO:0000256" key="1">
    <source>
        <dbReference type="ARBA" id="ARBA00004651"/>
    </source>
</evidence>
<dbReference type="Pfam" id="PF13347">
    <property type="entry name" value="MFS_2"/>
    <property type="match status" value="1"/>
</dbReference>
<feature type="transmembrane region" description="Helical" evidence="7">
    <location>
        <begin position="364"/>
        <end position="386"/>
    </location>
</feature>
<dbReference type="RefSeq" id="WP_161836583.1">
    <property type="nucleotide sequence ID" value="NZ_CP048000.1"/>
</dbReference>
<accession>A0A6P1TIK1</accession>
<evidence type="ECO:0000256" key="3">
    <source>
        <dbReference type="ARBA" id="ARBA00022692"/>
    </source>
</evidence>
<feature type="transmembrane region" description="Helical" evidence="7">
    <location>
        <begin position="156"/>
        <end position="172"/>
    </location>
</feature>
<dbReference type="GO" id="GO:0015293">
    <property type="term" value="F:symporter activity"/>
    <property type="evidence" value="ECO:0007669"/>
    <property type="project" value="UniProtKB-KW"/>
</dbReference>
<dbReference type="SUPFAM" id="SSF103473">
    <property type="entry name" value="MFS general substrate transporter"/>
    <property type="match status" value="1"/>
</dbReference>
<keyword evidence="3 7" id="KW-0812">Transmembrane</keyword>
<feature type="transmembrane region" description="Helical" evidence="7">
    <location>
        <begin position="84"/>
        <end position="104"/>
    </location>
</feature>
<evidence type="ECO:0000259" key="8">
    <source>
        <dbReference type="PROSITE" id="PS50850"/>
    </source>
</evidence>
<evidence type="ECO:0000256" key="5">
    <source>
        <dbReference type="ARBA" id="ARBA00022989"/>
    </source>
</evidence>
<feature type="transmembrane region" description="Helical" evidence="7">
    <location>
        <begin position="406"/>
        <end position="425"/>
    </location>
</feature>
<dbReference type="InterPro" id="IPR039672">
    <property type="entry name" value="MFS_2"/>
</dbReference>
<feature type="transmembrane region" description="Helical" evidence="7">
    <location>
        <begin position="45"/>
        <end position="63"/>
    </location>
</feature>
<keyword evidence="4" id="KW-0769">Symport</keyword>
<feature type="domain" description="Major facilitator superfamily (MFS) profile" evidence="8">
    <location>
        <begin position="217"/>
        <end position="439"/>
    </location>
</feature>
<comment type="subcellular location">
    <subcellularLocation>
        <location evidence="1">Cell membrane</location>
        <topology evidence="1">Multi-pass membrane protein</topology>
    </subcellularLocation>
</comment>
<evidence type="ECO:0000313" key="9">
    <source>
        <dbReference type="EMBL" id="QHQ59746.1"/>
    </source>
</evidence>
<dbReference type="InterPro" id="IPR001927">
    <property type="entry name" value="Na/Gal_symport"/>
</dbReference>
<evidence type="ECO:0000313" key="10">
    <source>
        <dbReference type="Proteomes" id="UP000464314"/>
    </source>
</evidence>
<keyword evidence="10" id="KW-1185">Reference proteome</keyword>
<feature type="transmembrane region" description="Helical" evidence="7">
    <location>
        <begin position="20"/>
        <end position="39"/>
    </location>
</feature>
<feature type="transmembrane region" description="Helical" evidence="7">
    <location>
        <begin position="259"/>
        <end position="279"/>
    </location>
</feature>
<protein>
    <submittedName>
        <fullName evidence="9">MFS transporter</fullName>
    </submittedName>
</protein>
<evidence type="ECO:0000256" key="4">
    <source>
        <dbReference type="ARBA" id="ARBA00022847"/>
    </source>
</evidence>
<dbReference type="GO" id="GO:0008643">
    <property type="term" value="P:carbohydrate transport"/>
    <property type="evidence" value="ECO:0007669"/>
    <property type="project" value="InterPro"/>
</dbReference>
<evidence type="ECO:0000256" key="7">
    <source>
        <dbReference type="SAM" id="Phobius"/>
    </source>
</evidence>
<gene>
    <name evidence="9" type="ORF">Ana3638_02145</name>
</gene>
<dbReference type="GO" id="GO:0006814">
    <property type="term" value="P:sodium ion transport"/>
    <property type="evidence" value="ECO:0007669"/>
    <property type="project" value="InterPro"/>
</dbReference>
<dbReference type="AlphaFoldDB" id="A0A6P1TIK1"/>
<evidence type="ECO:0000256" key="2">
    <source>
        <dbReference type="ARBA" id="ARBA00022448"/>
    </source>
</evidence>
<proteinExistence type="predicted"/>
<dbReference type="InterPro" id="IPR036259">
    <property type="entry name" value="MFS_trans_sf"/>
</dbReference>
<feature type="transmembrane region" description="Helical" evidence="7">
    <location>
        <begin position="116"/>
        <end position="136"/>
    </location>
</feature>
<dbReference type="PROSITE" id="PS50850">
    <property type="entry name" value="MFS"/>
    <property type="match status" value="1"/>
</dbReference>
<reference evidence="9 10" key="1">
    <citation type="submission" date="2020-01" db="EMBL/GenBank/DDBJ databases">
        <title>Genome analysis of Anaerocolumna sp. CBA3638.</title>
        <authorList>
            <person name="Kim J."/>
            <person name="Roh S.W."/>
        </authorList>
    </citation>
    <scope>NUCLEOTIDE SEQUENCE [LARGE SCALE GENOMIC DNA]</scope>
    <source>
        <strain evidence="9 10">CBA3638</strain>
    </source>
</reference>
<dbReference type="NCBIfam" id="TIGR00792">
    <property type="entry name" value="gph"/>
    <property type="match status" value="1"/>
</dbReference>
<keyword evidence="6 7" id="KW-0472">Membrane</keyword>
<feature type="transmembrane region" description="Helical" evidence="7">
    <location>
        <begin position="178"/>
        <end position="196"/>
    </location>
</feature>
<keyword evidence="2" id="KW-0813">Transport</keyword>
<dbReference type="PANTHER" id="PTHR11328">
    <property type="entry name" value="MAJOR FACILITATOR SUPERFAMILY DOMAIN-CONTAINING PROTEIN"/>
    <property type="match status" value="1"/>
</dbReference>
<name>A0A6P1TIK1_9FIRM</name>
<dbReference type="EMBL" id="CP048000">
    <property type="protein sequence ID" value="QHQ59746.1"/>
    <property type="molecule type" value="Genomic_DNA"/>
</dbReference>
<dbReference type="KEGG" id="anr:Ana3638_02145"/>
<feature type="transmembrane region" description="Helical" evidence="7">
    <location>
        <begin position="315"/>
        <end position="343"/>
    </location>
</feature>
<keyword evidence="5 7" id="KW-1133">Transmembrane helix</keyword>
<dbReference type="CDD" id="cd17332">
    <property type="entry name" value="MFS_MelB_like"/>
    <property type="match status" value="1"/>
</dbReference>